<dbReference type="Pfam" id="PF08241">
    <property type="entry name" value="Methyltransf_11"/>
    <property type="match status" value="1"/>
</dbReference>
<reference evidence="2" key="1">
    <citation type="submission" date="2013-08" db="EMBL/GenBank/DDBJ databases">
        <authorList>
            <person name="Mendez C."/>
            <person name="Richter M."/>
            <person name="Ferrer M."/>
            <person name="Sanchez J."/>
        </authorList>
    </citation>
    <scope>NUCLEOTIDE SEQUENCE</scope>
</reference>
<gene>
    <name evidence="2" type="ORF">B1B_13865</name>
</gene>
<reference evidence="2" key="2">
    <citation type="journal article" date="2014" name="ISME J.">
        <title>Microbial stratification in low pH oxic and suboxic macroscopic growths along an acid mine drainage.</title>
        <authorList>
            <person name="Mendez-Garcia C."/>
            <person name="Mesa V."/>
            <person name="Sprenger R.R."/>
            <person name="Richter M."/>
            <person name="Diez M.S."/>
            <person name="Solano J."/>
            <person name="Bargiela R."/>
            <person name="Golyshina O.V."/>
            <person name="Manteca A."/>
            <person name="Ramos J.L."/>
            <person name="Gallego J.R."/>
            <person name="Llorente I."/>
            <person name="Martins Dos Santos V.A."/>
            <person name="Jensen O.N."/>
            <person name="Pelaez A.I."/>
            <person name="Sanchez J."/>
            <person name="Ferrer M."/>
        </authorList>
    </citation>
    <scope>NUCLEOTIDE SEQUENCE</scope>
</reference>
<dbReference type="AlphaFoldDB" id="T1AMQ5"/>
<evidence type="ECO:0000259" key="1">
    <source>
        <dbReference type="Pfam" id="PF08241"/>
    </source>
</evidence>
<organism evidence="2">
    <name type="scientific">mine drainage metagenome</name>
    <dbReference type="NCBI Taxonomy" id="410659"/>
    <lineage>
        <taxon>unclassified sequences</taxon>
        <taxon>metagenomes</taxon>
        <taxon>ecological metagenomes</taxon>
    </lineage>
</organism>
<name>T1AMQ5_9ZZZZ</name>
<dbReference type="Gene3D" id="3.40.50.150">
    <property type="entry name" value="Vaccinia Virus protein VP39"/>
    <property type="match status" value="1"/>
</dbReference>
<feature type="domain" description="Methyltransferase type 11" evidence="1">
    <location>
        <begin position="2"/>
        <end position="30"/>
    </location>
</feature>
<proteinExistence type="predicted"/>
<comment type="caution">
    <text evidence="2">The sequence shown here is derived from an EMBL/GenBank/DDBJ whole genome shotgun (WGS) entry which is preliminary data.</text>
</comment>
<sequence>MTSVFFFLEDPLGSLKEIHRVLRPGGRFFVFTLGEESKGTPASPEPAASRSHFYKDAELANLAKSAGFRDVSVERPDLEPFARKAGLPEEVVAQFHGPSFGQLLAGRK</sequence>
<dbReference type="GO" id="GO:0008757">
    <property type="term" value="F:S-adenosylmethionine-dependent methyltransferase activity"/>
    <property type="evidence" value="ECO:0007669"/>
    <property type="project" value="InterPro"/>
</dbReference>
<dbReference type="EMBL" id="AUZY01009141">
    <property type="protein sequence ID" value="EQD43350.1"/>
    <property type="molecule type" value="Genomic_DNA"/>
</dbReference>
<dbReference type="InterPro" id="IPR013216">
    <property type="entry name" value="Methyltransf_11"/>
</dbReference>
<evidence type="ECO:0000313" key="2">
    <source>
        <dbReference type="EMBL" id="EQD43350.1"/>
    </source>
</evidence>
<dbReference type="SUPFAM" id="SSF53335">
    <property type="entry name" value="S-adenosyl-L-methionine-dependent methyltransferases"/>
    <property type="match status" value="1"/>
</dbReference>
<protein>
    <recommendedName>
        <fullName evidence="1">Methyltransferase type 11 domain-containing protein</fullName>
    </recommendedName>
</protein>
<accession>T1AMQ5</accession>
<dbReference type="InterPro" id="IPR029063">
    <property type="entry name" value="SAM-dependent_MTases_sf"/>
</dbReference>